<reference evidence="25" key="1">
    <citation type="journal article" date="2019" name="Int. J. Syst. Evol. Microbiol.">
        <title>The Global Catalogue of Microorganisms (GCM) 10K type strain sequencing project: providing services to taxonomists for standard genome sequencing and annotation.</title>
        <authorList>
            <consortium name="The Broad Institute Genomics Platform"/>
            <consortium name="The Broad Institute Genome Sequencing Center for Infectious Disease"/>
            <person name="Wu L."/>
            <person name="Ma J."/>
        </authorList>
    </citation>
    <scope>NUCLEOTIDE SEQUENCE [LARGE SCALE GENOMIC DNA]</scope>
    <source>
        <strain evidence="25">CECT 8010</strain>
    </source>
</reference>
<evidence type="ECO:0000256" key="2">
    <source>
        <dbReference type="ARBA" id="ARBA00004799"/>
    </source>
</evidence>
<dbReference type="Pfam" id="PF02875">
    <property type="entry name" value="Mur_ligase_C"/>
    <property type="match status" value="1"/>
</dbReference>
<evidence type="ECO:0000256" key="4">
    <source>
        <dbReference type="ARBA" id="ARBA00008276"/>
    </source>
</evidence>
<comment type="catalytic activity">
    <reaction evidence="18">
        <text>10-formyltetrahydrofolyl-(gamma-L-Glu)(n) + L-glutamate + ATP = 10-formyltetrahydrofolyl-(gamma-L-Glu)(n+1) + ADP + phosphate + H(+)</text>
        <dbReference type="Rhea" id="RHEA:51904"/>
        <dbReference type="Rhea" id="RHEA-COMP:13088"/>
        <dbReference type="Rhea" id="RHEA-COMP:14300"/>
        <dbReference type="ChEBI" id="CHEBI:15378"/>
        <dbReference type="ChEBI" id="CHEBI:29985"/>
        <dbReference type="ChEBI" id="CHEBI:30616"/>
        <dbReference type="ChEBI" id="CHEBI:43474"/>
        <dbReference type="ChEBI" id="CHEBI:134413"/>
        <dbReference type="ChEBI" id="CHEBI:456216"/>
        <dbReference type="EC" id="6.3.2.17"/>
    </reaction>
</comment>
<evidence type="ECO:0000256" key="5">
    <source>
        <dbReference type="ARBA" id="ARBA00013023"/>
    </source>
</evidence>
<gene>
    <name evidence="24" type="ORF">ACFOW1_12965</name>
</gene>
<dbReference type="InterPro" id="IPR013221">
    <property type="entry name" value="Mur_ligase_cen"/>
</dbReference>
<evidence type="ECO:0000256" key="12">
    <source>
        <dbReference type="ARBA" id="ARBA00022842"/>
    </source>
</evidence>
<dbReference type="InterPro" id="IPR018109">
    <property type="entry name" value="Folylpolyglutamate_synth_CS"/>
</dbReference>
<evidence type="ECO:0000256" key="6">
    <source>
        <dbReference type="ARBA" id="ARBA00013025"/>
    </source>
</evidence>
<evidence type="ECO:0000256" key="14">
    <source>
        <dbReference type="ARBA" id="ARBA00030048"/>
    </source>
</evidence>
<evidence type="ECO:0000256" key="20">
    <source>
        <dbReference type="ARBA" id="ARBA00049161"/>
    </source>
</evidence>
<dbReference type="EC" id="6.3.2.12" evidence="5"/>
<dbReference type="SUPFAM" id="SSF53623">
    <property type="entry name" value="MurD-like peptide ligases, catalytic domain"/>
    <property type="match status" value="1"/>
</dbReference>
<evidence type="ECO:0000256" key="9">
    <source>
        <dbReference type="ARBA" id="ARBA00022723"/>
    </source>
</evidence>
<comment type="similarity">
    <text evidence="4 21">Belongs to the folylpolyglutamate synthase family.</text>
</comment>
<evidence type="ECO:0000259" key="22">
    <source>
        <dbReference type="Pfam" id="PF02875"/>
    </source>
</evidence>
<keyword evidence="9" id="KW-0479">Metal-binding</keyword>
<feature type="domain" description="Mur ligase C-terminal" evidence="22">
    <location>
        <begin position="303"/>
        <end position="420"/>
    </location>
</feature>
<evidence type="ECO:0000256" key="8">
    <source>
        <dbReference type="ARBA" id="ARBA00022598"/>
    </source>
</evidence>
<dbReference type="SUPFAM" id="SSF53244">
    <property type="entry name" value="MurD-like peptide ligases, peptide-binding domain"/>
    <property type="match status" value="1"/>
</dbReference>
<evidence type="ECO:0000256" key="19">
    <source>
        <dbReference type="ARBA" id="ARBA00049035"/>
    </source>
</evidence>
<keyword evidence="8 21" id="KW-0436">Ligase</keyword>
<dbReference type="InterPro" id="IPR001645">
    <property type="entry name" value="Folylpolyglutamate_synth"/>
</dbReference>
<evidence type="ECO:0000313" key="24">
    <source>
        <dbReference type="EMBL" id="MFC4232805.1"/>
    </source>
</evidence>
<proteinExistence type="inferred from homology"/>
<evidence type="ECO:0000313" key="25">
    <source>
        <dbReference type="Proteomes" id="UP001595906"/>
    </source>
</evidence>
<evidence type="ECO:0000256" key="17">
    <source>
        <dbReference type="ARBA" id="ARBA00047493"/>
    </source>
</evidence>
<keyword evidence="12" id="KW-0460">Magnesium</keyword>
<keyword evidence="11 21" id="KW-0067">ATP-binding</keyword>
<dbReference type="Pfam" id="PF08245">
    <property type="entry name" value="Mur_ligase_M"/>
    <property type="match status" value="1"/>
</dbReference>
<dbReference type="PIRSF" id="PIRSF001563">
    <property type="entry name" value="Folylpolyglu_synth"/>
    <property type="match status" value="1"/>
</dbReference>
<dbReference type="InterPro" id="IPR036565">
    <property type="entry name" value="Mur-like_cat_sf"/>
</dbReference>
<evidence type="ECO:0000256" key="1">
    <source>
        <dbReference type="ARBA" id="ARBA00002714"/>
    </source>
</evidence>
<organism evidence="24 25">
    <name type="scientific">Parasediminibacterium paludis</name>
    <dbReference type="NCBI Taxonomy" id="908966"/>
    <lineage>
        <taxon>Bacteria</taxon>
        <taxon>Pseudomonadati</taxon>
        <taxon>Bacteroidota</taxon>
        <taxon>Chitinophagia</taxon>
        <taxon>Chitinophagales</taxon>
        <taxon>Chitinophagaceae</taxon>
        <taxon>Parasediminibacterium</taxon>
    </lineage>
</organism>
<sequence length="434" mass="48574">MTYQETLDYLFNKLPMFTRIGAAAFKKDLTNTIALCEALGNPHKQFKTIHVAGTNGKGSTSHMLAAVLQSAGYKTGLYTSPHLHDFRERIKVNGQMCEEAFVVDFTKRIIPFIETIEPSFFEITVAMAFDYFAQQQVDIAVIEVGLGGRLDSTNIITPELSVITNIGYDHMHMLGNTLALIAGEKVGIIKPNIPVVIGEYLPETKPVFIQKATLEHAPIVFAQDKRYVADFKNEHHQLAIDLAEHGSDIRHSYILDLPGIYQCKNLLTVIEAIHQLRLQGWQLDEAIVKKALYQVKKLTGLYGRWQLVHEHPSIIYDVAHNEDGIRQLTEQLELSTYQHLHIVMGMVKDKDISKVLQLMPKHASYYFSKAPIPRALEDVTLQQMAAEFGLTGKPYSTVNNALQAAVNASDKQDLIVVCGSIFIVAEATIDAIKF</sequence>
<dbReference type="PANTHER" id="PTHR11136:SF0">
    <property type="entry name" value="DIHYDROFOLATE SYNTHETASE-RELATED"/>
    <property type="match status" value="1"/>
</dbReference>
<dbReference type="NCBIfam" id="TIGR01499">
    <property type="entry name" value="folC"/>
    <property type="match status" value="1"/>
</dbReference>
<comment type="catalytic activity">
    <reaction evidence="19">
        <text>(6R)-5,10-methylenetetrahydrofolyl-(gamma-L-Glu)(n) + L-glutamate + ATP = (6R)-5,10-methylenetetrahydrofolyl-(gamma-L-Glu)(n+1) + ADP + phosphate + H(+)</text>
        <dbReference type="Rhea" id="RHEA:51912"/>
        <dbReference type="Rhea" id="RHEA-COMP:13257"/>
        <dbReference type="Rhea" id="RHEA-COMP:13258"/>
        <dbReference type="ChEBI" id="CHEBI:15378"/>
        <dbReference type="ChEBI" id="CHEBI:29985"/>
        <dbReference type="ChEBI" id="CHEBI:30616"/>
        <dbReference type="ChEBI" id="CHEBI:43474"/>
        <dbReference type="ChEBI" id="CHEBI:136572"/>
        <dbReference type="ChEBI" id="CHEBI:456216"/>
        <dbReference type="EC" id="6.3.2.17"/>
    </reaction>
</comment>
<protein>
    <recommendedName>
        <fullName evidence="7">Dihydrofolate synthase/folylpolyglutamate synthase</fullName>
        <ecNumber evidence="5">6.3.2.12</ecNumber>
        <ecNumber evidence="6">6.3.2.17</ecNumber>
    </recommendedName>
    <alternativeName>
        <fullName evidence="16">Folylpoly-gamma-glutamate synthetase-dihydrofolate synthetase</fullName>
    </alternativeName>
    <alternativeName>
        <fullName evidence="14">Folylpolyglutamate synthetase</fullName>
    </alternativeName>
    <alternativeName>
        <fullName evidence="15">Tetrahydrofolylpolyglutamate synthase</fullName>
    </alternativeName>
</protein>
<comment type="catalytic activity">
    <reaction evidence="20">
        <text>7,8-dihydropteroate + L-glutamate + ATP = 7,8-dihydrofolate + ADP + phosphate + H(+)</text>
        <dbReference type="Rhea" id="RHEA:23584"/>
        <dbReference type="ChEBI" id="CHEBI:15378"/>
        <dbReference type="ChEBI" id="CHEBI:17839"/>
        <dbReference type="ChEBI" id="CHEBI:29985"/>
        <dbReference type="ChEBI" id="CHEBI:30616"/>
        <dbReference type="ChEBI" id="CHEBI:43474"/>
        <dbReference type="ChEBI" id="CHEBI:57451"/>
        <dbReference type="ChEBI" id="CHEBI:456216"/>
        <dbReference type="EC" id="6.3.2.12"/>
    </reaction>
</comment>
<dbReference type="Gene3D" id="3.90.190.20">
    <property type="entry name" value="Mur ligase, C-terminal domain"/>
    <property type="match status" value="1"/>
</dbReference>
<evidence type="ECO:0000256" key="18">
    <source>
        <dbReference type="ARBA" id="ARBA00047808"/>
    </source>
</evidence>
<evidence type="ECO:0000256" key="21">
    <source>
        <dbReference type="PIRNR" id="PIRNR001563"/>
    </source>
</evidence>
<comment type="function">
    <text evidence="1">Functions in two distinct reactions of the de novo folate biosynthetic pathway. Catalyzes the addition of a glutamate residue to dihydropteroate (7,8-dihydropteroate or H2Pte) to form dihydrofolate (7,8-dihydrofolate monoglutamate or H2Pte-Glu). Also catalyzes successive additions of L-glutamate to tetrahydrofolate or 10-formyltetrahydrofolate or 5,10-methylenetetrahydrofolate, leading to folylpolyglutamate derivatives.</text>
</comment>
<evidence type="ECO:0000256" key="16">
    <source>
        <dbReference type="ARBA" id="ARBA00032510"/>
    </source>
</evidence>
<dbReference type="GO" id="GO:0016874">
    <property type="term" value="F:ligase activity"/>
    <property type="evidence" value="ECO:0007669"/>
    <property type="project" value="UniProtKB-KW"/>
</dbReference>
<comment type="catalytic activity">
    <reaction evidence="17">
        <text>(6S)-5,6,7,8-tetrahydrofolyl-(gamma-L-Glu)(n) + L-glutamate + ATP = (6S)-5,6,7,8-tetrahydrofolyl-(gamma-L-Glu)(n+1) + ADP + phosphate + H(+)</text>
        <dbReference type="Rhea" id="RHEA:10580"/>
        <dbReference type="Rhea" id="RHEA-COMP:14738"/>
        <dbReference type="Rhea" id="RHEA-COMP:14740"/>
        <dbReference type="ChEBI" id="CHEBI:15378"/>
        <dbReference type="ChEBI" id="CHEBI:29985"/>
        <dbReference type="ChEBI" id="CHEBI:30616"/>
        <dbReference type="ChEBI" id="CHEBI:43474"/>
        <dbReference type="ChEBI" id="CHEBI:141005"/>
        <dbReference type="ChEBI" id="CHEBI:456216"/>
        <dbReference type="EC" id="6.3.2.17"/>
    </reaction>
</comment>
<dbReference type="InterPro" id="IPR036615">
    <property type="entry name" value="Mur_ligase_C_dom_sf"/>
</dbReference>
<dbReference type="Gene3D" id="3.40.1190.10">
    <property type="entry name" value="Mur-like, catalytic domain"/>
    <property type="match status" value="1"/>
</dbReference>
<dbReference type="EMBL" id="JBHSDC010000027">
    <property type="protein sequence ID" value="MFC4232805.1"/>
    <property type="molecule type" value="Genomic_DNA"/>
</dbReference>
<dbReference type="RefSeq" id="WP_379014799.1">
    <property type="nucleotide sequence ID" value="NZ_JBHSDC010000027.1"/>
</dbReference>
<keyword evidence="25" id="KW-1185">Reference proteome</keyword>
<accession>A0ABV8PZZ7</accession>
<evidence type="ECO:0000256" key="3">
    <source>
        <dbReference type="ARBA" id="ARBA00005150"/>
    </source>
</evidence>
<evidence type="ECO:0000256" key="15">
    <source>
        <dbReference type="ARBA" id="ARBA00030592"/>
    </source>
</evidence>
<comment type="caution">
    <text evidence="24">The sequence shown here is derived from an EMBL/GenBank/DDBJ whole genome shotgun (WGS) entry which is preliminary data.</text>
</comment>
<dbReference type="EC" id="6.3.2.17" evidence="6"/>
<dbReference type="PROSITE" id="PS01012">
    <property type="entry name" value="FOLYLPOLYGLU_SYNT_2"/>
    <property type="match status" value="1"/>
</dbReference>
<keyword evidence="13" id="KW-0289">Folate biosynthesis</keyword>
<keyword evidence="10 21" id="KW-0547">Nucleotide-binding</keyword>
<comment type="pathway">
    <text evidence="2">Cofactor biosynthesis; tetrahydrofolate biosynthesis; 7,8-dihydrofolate from 2-amino-4-hydroxy-6-hydroxymethyl-7,8-dihydropteridine diphosphate and 4-aminobenzoate: step 2/2.</text>
</comment>
<comment type="pathway">
    <text evidence="3">Cofactor biosynthesis; tetrahydrofolylpolyglutamate biosynthesis.</text>
</comment>
<dbReference type="PANTHER" id="PTHR11136">
    <property type="entry name" value="FOLYLPOLYGLUTAMATE SYNTHASE-RELATED"/>
    <property type="match status" value="1"/>
</dbReference>
<evidence type="ECO:0000259" key="23">
    <source>
        <dbReference type="Pfam" id="PF08245"/>
    </source>
</evidence>
<dbReference type="InterPro" id="IPR004101">
    <property type="entry name" value="Mur_ligase_C"/>
</dbReference>
<evidence type="ECO:0000256" key="10">
    <source>
        <dbReference type="ARBA" id="ARBA00022741"/>
    </source>
</evidence>
<evidence type="ECO:0000256" key="13">
    <source>
        <dbReference type="ARBA" id="ARBA00022909"/>
    </source>
</evidence>
<name>A0ABV8PZZ7_9BACT</name>
<feature type="domain" description="Mur ligase central" evidence="23">
    <location>
        <begin position="51"/>
        <end position="272"/>
    </location>
</feature>
<dbReference type="Proteomes" id="UP001595906">
    <property type="component" value="Unassembled WGS sequence"/>
</dbReference>
<evidence type="ECO:0000256" key="7">
    <source>
        <dbReference type="ARBA" id="ARBA00019357"/>
    </source>
</evidence>
<evidence type="ECO:0000256" key="11">
    <source>
        <dbReference type="ARBA" id="ARBA00022840"/>
    </source>
</evidence>